<name>A0A0A9D4S9_ARUDO</name>
<organism evidence="2">
    <name type="scientific">Arundo donax</name>
    <name type="common">Giant reed</name>
    <name type="synonym">Donax arundinaceus</name>
    <dbReference type="NCBI Taxonomy" id="35708"/>
    <lineage>
        <taxon>Eukaryota</taxon>
        <taxon>Viridiplantae</taxon>
        <taxon>Streptophyta</taxon>
        <taxon>Embryophyta</taxon>
        <taxon>Tracheophyta</taxon>
        <taxon>Spermatophyta</taxon>
        <taxon>Magnoliopsida</taxon>
        <taxon>Liliopsida</taxon>
        <taxon>Poales</taxon>
        <taxon>Poaceae</taxon>
        <taxon>PACMAD clade</taxon>
        <taxon>Arundinoideae</taxon>
        <taxon>Arundineae</taxon>
        <taxon>Arundo</taxon>
    </lineage>
</organism>
<evidence type="ECO:0000256" key="1">
    <source>
        <dbReference type="SAM" id="MobiDB-lite"/>
    </source>
</evidence>
<reference evidence="2" key="1">
    <citation type="submission" date="2014-09" db="EMBL/GenBank/DDBJ databases">
        <authorList>
            <person name="Magalhaes I.L.F."/>
            <person name="Oliveira U."/>
            <person name="Santos F.R."/>
            <person name="Vidigal T.H.D.A."/>
            <person name="Brescovit A.D."/>
            <person name="Santos A.J."/>
        </authorList>
    </citation>
    <scope>NUCLEOTIDE SEQUENCE</scope>
    <source>
        <tissue evidence="2">Shoot tissue taken approximately 20 cm above the soil surface</tissue>
    </source>
</reference>
<proteinExistence type="predicted"/>
<accession>A0A0A9D4S9</accession>
<evidence type="ECO:0000313" key="2">
    <source>
        <dbReference type="EMBL" id="JAD80625.1"/>
    </source>
</evidence>
<feature type="region of interest" description="Disordered" evidence="1">
    <location>
        <begin position="1"/>
        <end position="20"/>
    </location>
</feature>
<protein>
    <submittedName>
        <fullName evidence="2">Ubiquitin-protein ligase, putative</fullName>
    </submittedName>
</protein>
<sequence>MSRSLDKSNAHLVSPAAVTPGGGCFIFSRQESTILIRSNFSDSVVRWNATKRISR</sequence>
<reference evidence="2" key="2">
    <citation type="journal article" date="2015" name="Data Brief">
        <title>Shoot transcriptome of the giant reed, Arundo donax.</title>
        <authorList>
            <person name="Barrero R.A."/>
            <person name="Guerrero F.D."/>
            <person name="Moolhuijzen P."/>
            <person name="Goolsby J.A."/>
            <person name="Tidwell J."/>
            <person name="Bellgard S.E."/>
            <person name="Bellgard M.I."/>
        </authorList>
    </citation>
    <scope>NUCLEOTIDE SEQUENCE</scope>
    <source>
        <tissue evidence="2">Shoot tissue taken approximately 20 cm above the soil surface</tissue>
    </source>
</reference>
<dbReference type="EMBL" id="GBRH01217270">
    <property type="protein sequence ID" value="JAD80625.1"/>
    <property type="molecule type" value="Transcribed_RNA"/>
</dbReference>
<dbReference type="AlphaFoldDB" id="A0A0A9D4S9"/>
<dbReference type="GO" id="GO:0016874">
    <property type="term" value="F:ligase activity"/>
    <property type="evidence" value="ECO:0007669"/>
    <property type="project" value="UniProtKB-KW"/>
</dbReference>
<keyword evidence="2" id="KW-0436">Ligase</keyword>